<evidence type="ECO:0000259" key="11">
    <source>
        <dbReference type="Pfam" id="PF00694"/>
    </source>
</evidence>
<dbReference type="RefSeq" id="WP_157396626.1">
    <property type="nucleotide sequence ID" value="NZ_WSEL01000003.1"/>
</dbReference>
<comment type="caution">
    <text evidence="12">The sequence shown here is derived from an EMBL/GenBank/DDBJ whole genome shotgun (WGS) entry which is preliminary data.</text>
</comment>
<evidence type="ECO:0000256" key="5">
    <source>
        <dbReference type="ARBA" id="ARBA00011271"/>
    </source>
</evidence>
<comment type="similarity">
    <text evidence="4">Belongs to the LeuD family. LeuD type 1 subfamily.</text>
</comment>
<feature type="domain" description="Aconitase A/isopropylmalate dehydratase small subunit swivel" evidence="11">
    <location>
        <begin position="1"/>
        <end position="120"/>
    </location>
</feature>
<evidence type="ECO:0000256" key="1">
    <source>
        <dbReference type="ARBA" id="ARBA00000491"/>
    </source>
</evidence>
<dbReference type="NCBIfam" id="TIGR00171">
    <property type="entry name" value="leuD"/>
    <property type="match status" value="1"/>
</dbReference>
<comment type="pathway">
    <text evidence="3">Amino-acid biosynthesis; L-leucine biosynthesis; L-leucine from 3-methyl-2-oxobutanoate: step 2/4.</text>
</comment>
<sequence length="204" mass="22320">MEPFRTLTGPAAPLPMANLDTDQIMPKQFLRGVDRESGLAGGFLHDLRFDEQGRARPQFVLNRAPWTQARLLVTGPNYGCGSSREHAVWGMLQLGLRCVIGSSFGGIFADNCIRNGVPAICVPAEEAERLLALAADPQRCQMTVDLEAQTITTAGDGCILPFRFDARHRSMLLRGLDAVGLTLEMADDIRRFESGYLQDAATRA</sequence>
<keyword evidence="10" id="KW-0100">Branched-chain amino acid biosynthesis</keyword>
<gene>
    <name evidence="12" type="primary">leuD</name>
    <name evidence="12" type="ORF">GON04_03655</name>
</gene>
<dbReference type="InterPro" id="IPR004431">
    <property type="entry name" value="3-IsopropMal_deHydase_ssu"/>
</dbReference>
<dbReference type="AlphaFoldDB" id="A0A6N8IQW1"/>
<dbReference type="EC" id="4.2.1.33" evidence="6"/>
<evidence type="ECO:0000256" key="6">
    <source>
        <dbReference type="ARBA" id="ARBA00011998"/>
    </source>
</evidence>
<accession>A0A6N8IQW1</accession>
<dbReference type="EMBL" id="WSEL01000003">
    <property type="protein sequence ID" value="MVQ28526.1"/>
    <property type="molecule type" value="Genomic_DNA"/>
</dbReference>
<protein>
    <recommendedName>
        <fullName evidence="6">3-isopropylmalate dehydratase</fullName>
        <ecNumber evidence="6">4.2.1.33</ecNumber>
    </recommendedName>
</protein>
<dbReference type="UniPathway" id="UPA00048">
    <property type="reaction ID" value="UER00071"/>
</dbReference>
<dbReference type="CDD" id="cd01577">
    <property type="entry name" value="IPMI_Swivel"/>
    <property type="match status" value="1"/>
</dbReference>
<evidence type="ECO:0000256" key="3">
    <source>
        <dbReference type="ARBA" id="ARBA00004729"/>
    </source>
</evidence>
<evidence type="ECO:0000313" key="12">
    <source>
        <dbReference type="EMBL" id="MVQ28526.1"/>
    </source>
</evidence>
<keyword evidence="9 12" id="KW-0456">Lyase</keyword>
<organism evidence="12 13">
    <name type="scientific">Ramlibacter pinisoli</name>
    <dbReference type="NCBI Taxonomy" id="2682844"/>
    <lineage>
        <taxon>Bacteria</taxon>
        <taxon>Pseudomonadati</taxon>
        <taxon>Pseudomonadota</taxon>
        <taxon>Betaproteobacteria</taxon>
        <taxon>Burkholderiales</taxon>
        <taxon>Comamonadaceae</taxon>
        <taxon>Ramlibacter</taxon>
    </lineage>
</organism>
<dbReference type="PANTHER" id="PTHR43345">
    <property type="entry name" value="3-ISOPROPYLMALATE DEHYDRATASE SMALL SUBUNIT 2-RELATED-RELATED"/>
    <property type="match status" value="1"/>
</dbReference>
<keyword evidence="7" id="KW-0432">Leucine biosynthesis</keyword>
<dbReference type="GO" id="GO:0009098">
    <property type="term" value="P:L-leucine biosynthetic process"/>
    <property type="evidence" value="ECO:0007669"/>
    <property type="project" value="UniProtKB-UniPathway"/>
</dbReference>
<reference evidence="12 13" key="1">
    <citation type="submission" date="2019-12" db="EMBL/GenBank/DDBJ databases">
        <authorList>
            <person name="Huq M.A."/>
        </authorList>
    </citation>
    <scope>NUCLEOTIDE SEQUENCE [LARGE SCALE GENOMIC DNA]</scope>
    <source>
        <strain evidence="12 13">MAH-25</strain>
    </source>
</reference>
<dbReference type="PANTHER" id="PTHR43345:SF5">
    <property type="entry name" value="3-ISOPROPYLMALATE DEHYDRATASE SMALL SUBUNIT"/>
    <property type="match status" value="1"/>
</dbReference>
<dbReference type="Pfam" id="PF00694">
    <property type="entry name" value="Aconitase_C"/>
    <property type="match status" value="1"/>
</dbReference>
<comment type="function">
    <text evidence="2">Catalyzes the isomerization between 2-isopropylmalate and 3-isopropylmalate, via the formation of 2-isopropylmaleate.</text>
</comment>
<evidence type="ECO:0000256" key="8">
    <source>
        <dbReference type="ARBA" id="ARBA00022605"/>
    </source>
</evidence>
<evidence type="ECO:0000313" key="13">
    <source>
        <dbReference type="Proteomes" id="UP000469385"/>
    </source>
</evidence>
<evidence type="ECO:0000256" key="2">
    <source>
        <dbReference type="ARBA" id="ARBA00002695"/>
    </source>
</evidence>
<proteinExistence type="inferred from homology"/>
<dbReference type="GO" id="GO:0003861">
    <property type="term" value="F:3-isopropylmalate dehydratase activity"/>
    <property type="evidence" value="ECO:0007669"/>
    <property type="project" value="UniProtKB-EC"/>
</dbReference>
<dbReference type="InterPro" id="IPR033940">
    <property type="entry name" value="IPMI_Swivel"/>
</dbReference>
<dbReference type="NCBIfam" id="NF002458">
    <property type="entry name" value="PRK01641.1"/>
    <property type="match status" value="1"/>
</dbReference>
<keyword evidence="13" id="KW-1185">Reference proteome</keyword>
<dbReference type="SUPFAM" id="SSF52016">
    <property type="entry name" value="LeuD/IlvD-like"/>
    <property type="match status" value="1"/>
</dbReference>
<dbReference type="InterPro" id="IPR015928">
    <property type="entry name" value="Aconitase/3IPM_dehydase_swvl"/>
</dbReference>
<evidence type="ECO:0000256" key="7">
    <source>
        <dbReference type="ARBA" id="ARBA00022430"/>
    </source>
</evidence>
<evidence type="ECO:0000256" key="9">
    <source>
        <dbReference type="ARBA" id="ARBA00023239"/>
    </source>
</evidence>
<comment type="subunit">
    <text evidence="5">Heterodimer of LeuC and LeuD.</text>
</comment>
<evidence type="ECO:0000256" key="10">
    <source>
        <dbReference type="ARBA" id="ARBA00023304"/>
    </source>
</evidence>
<keyword evidence="8" id="KW-0028">Amino-acid biosynthesis</keyword>
<dbReference type="InterPro" id="IPR050075">
    <property type="entry name" value="LeuD"/>
</dbReference>
<dbReference type="Gene3D" id="3.20.19.10">
    <property type="entry name" value="Aconitase, domain 4"/>
    <property type="match status" value="1"/>
</dbReference>
<evidence type="ECO:0000256" key="4">
    <source>
        <dbReference type="ARBA" id="ARBA00009845"/>
    </source>
</evidence>
<dbReference type="Proteomes" id="UP000469385">
    <property type="component" value="Unassembled WGS sequence"/>
</dbReference>
<name>A0A6N8IQW1_9BURK</name>
<dbReference type="GO" id="GO:0009316">
    <property type="term" value="C:3-isopropylmalate dehydratase complex"/>
    <property type="evidence" value="ECO:0007669"/>
    <property type="project" value="InterPro"/>
</dbReference>
<dbReference type="InterPro" id="IPR000573">
    <property type="entry name" value="AconitaseA/IPMdHydase_ssu_swvl"/>
</dbReference>
<comment type="catalytic activity">
    <reaction evidence="1">
        <text>(2R,3S)-3-isopropylmalate = (2S)-2-isopropylmalate</text>
        <dbReference type="Rhea" id="RHEA:32287"/>
        <dbReference type="ChEBI" id="CHEBI:1178"/>
        <dbReference type="ChEBI" id="CHEBI:35121"/>
        <dbReference type="EC" id="4.2.1.33"/>
    </reaction>
</comment>